<gene>
    <name evidence="1" type="ORF">Ccrd_024921</name>
</gene>
<comment type="caution">
    <text evidence="1">The sequence shown here is derived from an EMBL/GenBank/DDBJ whole genome shotgun (WGS) entry which is preliminary data.</text>
</comment>
<dbReference type="Gramene" id="KVH87793">
    <property type="protein sequence ID" value="KVH87793"/>
    <property type="gene ID" value="Ccrd_024921"/>
</dbReference>
<dbReference type="AlphaFoldDB" id="A0A103XBR3"/>
<organism evidence="1 2">
    <name type="scientific">Cynara cardunculus var. scolymus</name>
    <name type="common">Globe artichoke</name>
    <name type="synonym">Cynara scolymus</name>
    <dbReference type="NCBI Taxonomy" id="59895"/>
    <lineage>
        <taxon>Eukaryota</taxon>
        <taxon>Viridiplantae</taxon>
        <taxon>Streptophyta</taxon>
        <taxon>Embryophyta</taxon>
        <taxon>Tracheophyta</taxon>
        <taxon>Spermatophyta</taxon>
        <taxon>Magnoliopsida</taxon>
        <taxon>eudicotyledons</taxon>
        <taxon>Gunneridae</taxon>
        <taxon>Pentapetalae</taxon>
        <taxon>asterids</taxon>
        <taxon>campanulids</taxon>
        <taxon>Asterales</taxon>
        <taxon>Asteraceae</taxon>
        <taxon>Carduoideae</taxon>
        <taxon>Cardueae</taxon>
        <taxon>Carduinae</taxon>
        <taxon>Cynara</taxon>
    </lineage>
</organism>
<feature type="non-terminal residue" evidence="1">
    <location>
        <position position="1"/>
    </location>
</feature>
<evidence type="ECO:0000313" key="1">
    <source>
        <dbReference type="EMBL" id="KVH87793.1"/>
    </source>
</evidence>
<protein>
    <submittedName>
        <fullName evidence="1">Uncharacterized protein</fullName>
    </submittedName>
</protein>
<proteinExistence type="predicted"/>
<reference evidence="1 2" key="1">
    <citation type="journal article" date="2016" name="Sci. Rep.">
        <title>The genome sequence of the outbreeding globe artichoke constructed de novo incorporating a phase-aware low-pass sequencing strategy of F1 progeny.</title>
        <authorList>
            <person name="Scaglione D."/>
            <person name="Reyes-Chin-Wo S."/>
            <person name="Acquadro A."/>
            <person name="Froenicke L."/>
            <person name="Portis E."/>
            <person name="Beitel C."/>
            <person name="Tirone M."/>
            <person name="Mauro R."/>
            <person name="Lo Monaco A."/>
            <person name="Mauromicale G."/>
            <person name="Faccioli P."/>
            <person name="Cattivelli L."/>
            <person name="Rieseberg L."/>
            <person name="Michelmore R."/>
            <person name="Lanteri S."/>
        </authorList>
    </citation>
    <scope>NUCLEOTIDE SEQUENCE [LARGE SCALE GENOMIC DNA]</scope>
    <source>
        <strain evidence="1">2C</strain>
    </source>
</reference>
<sequence length="69" mass="7778">YTIPKLQPVCRLFEFEFESVTATISQLNSNTAAGSYTVVPDSNIEQQHCSLTFKLHQQQFSQIAVRTQG</sequence>
<name>A0A103XBR3_CYNCS</name>
<dbReference type="EMBL" id="LEKV01005831">
    <property type="protein sequence ID" value="KVH87793.1"/>
    <property type="molecule type" value="Genomic_DNA"/>
</dbReference>
<evidence type="ECO:0000313" key="2">
    <source>
        <dbReference type="Proteomes" id="UP000243975"/>
    </source>
</evidence>
<feature type="non-terminal residue" evidence="1">
    <location>
        <position position="69"/>
    </location>
</feature>
<keyword evidence="2" id="KW-1185">Reference proteome</keyword>
<accession>A0A103XBR3</accession>
<dbReference type="Proteomes" id="UP000243975">
    <property type="component" value="Unassembled WGS sequence"/>
</dbReference>